<feature type="transmembrane region" description="Helical" evidence="6">
    <location>
        <begin position="21"/>
        <end position="37"/>
    </location>
</feature>
<organism evidence="8 9">
    <name type="scientific">Streptomyces orinoci</name>
    <name type="common">Streptoverticillium orinoci</name>
    <dbReference type="NCBI Taxonomy" id="67339"/>
    <lineage>
        <taxon>Bacteria</taxon>
        <taxon>Bacillati</taxon>
        <taxon>Actinomycetota</taxon>
        <taxon>Actinomycetes</taxon>
        <taxon>Kitasatosporales</taxon>
        <taxon>Streptomycetaceae</taxon>
        <taxon>Streptomyces</taxon>
    </lineage>
</organism>
<name>A0ABV3JT56_STRON</name>
<dbReference type="PANTHER" id="PTHR43027">
    <property type="entry name" value="DOXORUBICIN RESISTANCE ABC TRANSPORTER PERMEASE PROTEIN DRRC-RELATED"/>
    <property type="match status" value="1"/>
</dbReference>
<gene>
    <name evidence="8" type="ORF">AB0L16_06205</name>
</gene>
<dbReference type="Proteomes" id="UP001552594">
    <property type="component" value="Unassembled WGS sequence"/>
</dbReference>
<reference evidence="8 9" key="1">
    <citation type="submission" date="2024-06" db="EMBL/GenBank/DDBJ databases">
        <title>The Natural Products Discovery Center: Release of the First 8490 Sequenced Strains for Exploring Actinobacteria Biosynthetic Diversity.</title>
        <authorList>
            <person name="Kalkreuter E."/>
            <person name="Kautsar S.A."/>
            <person name="Yang D."/>
            <person name="Bader C.D."/>
            <person name="Teijaro C.N."/>
            <person name="Fluegel L."/>
            <person name="Davis C.M."/>
            <person name="Simpson J.R."/>
            <person name="Lauterbach L."/>
            <person name="Steele A.D."/>
            <person name="Gui C."/>
            <person name="Meng S."/>
            <person name="Li G."/>
            <person name="Viehrig K."/>
            <person name="Ye F."/>
            <person name="Su P."/>
            <person name="Kiefer A.F."/>
            <person name="Nichols A."/>
            <person name="Cepeda A.J."/>
            <person name="Yan W."/>
            <person name="Fan B."/>
            <person name="Jiang Y."/>
            <person name="Adhikari A."/>
            <person name="Zheng C.-J."/>
            <person name="Schuster L."/>
            <person name="Cowan T.M."/>
            <person name="Smanski M.J."/>
            <person name="Chevrette M.G."/>
            <person name="De Carvalho L.P.S."/>
            <person name="Shen B."/>
        </authorList>
    </citation>
    <scope>NUCLEOTIDE SEQUENCE [LARGE SCALE GENOMIC DNA]</scope>
    <source>
        <strain evidence="8 9">NPDC052347</strain>
    </source>
</reference>
<keyword evidence="5" id="KW-0046">Antibiotic resistance</keyword>
<keyword evidence="4 6" id="KW-0472">Membrane</keyword>
<evidence type="ECO:0000256" key="5">
    <source>
        <dbReference type="ARBA" id="ARBA00023251"/>
    </source>
</evidence>
<keyword evidence="3 6" id="KW-1133">Transmembrane helix</keyword>
<feature type="transmembrane region" description="Helical" evidence="6">
    <location>
        <begin position="49"/>
        <end position="73"/>
    </location>
</feature>
<evidence type="ECO:0000256" key="1">
    <source>
        <dbReference type="ARBA" id="ARBA00004141"/>
    </source>
</evidence>
<dbReference type="PIRSF" id="PIRSF006648">
    <property type="entry name" value="DrrB"/>
    <property type="match status" value="1"/>
</dbReference>
<comment type="subcellular location">
    <subcellularLocation>
        <location evidence="1">Membrane</location>
        <topology evidence="1">Multi-pass membrane protein</topology>
    </subcellularLocation>
</comment>
<evidence type="ECO:0000259" key="7">
    <source>
        <dbReference type="Pfam" id="PF12698"/>
    </source>
</evidence>
<keyword evidence="9" id="KW-1185">Reference proteome</keyword>
<dbReference type="RefSeq" id="WP_109283223.1">
    <property type="nucleotide sequence ID" value="NZ_JBFAUK010000003.1"/>
</dbReference>
<evidence type="ECO:0000256" key="3">
    <source>
        <dbReference type="ARBA" id="ARBA00022989"/>
    </source>
</evidence>
<comment type="caution">
    <text evidence="8">The sequence shown here is derived from an EMBL/GenBank/DDBJ whole genome shotgun (WGS) entry which is preliminary data.</text>
</comment>
<dbReference type="InterPro" id="IPR052902">
    <property type="entry name" value="ABC-2_transporter"/>
</dbReference>
<feature type="transmembrane region" description="Helical" evidence="6">
    <location>
        <begin position="94"/>
        <end position="116"/>
    </location>
</feature>
<accession>A0ABV3JT56</accession>
<evidence type="ECO:0000256" key="2">
    <source>
        <dbReference type="ARBA" id="ARBA00022692"/>
    </source>
</evidence>
<protein>
    <submittedName>
        <fullName evidence="8">ABC transporter permease</fullName>
    </submittedName>
</protein>
<dbReference type="InterPro" id="IPR000412">
    <property type="entry name" value="ABC_2_transport"/>
</dbReference>
<dbReference type="InterPro" id="IPR013525">
    <property type="entry name" value="ABC2_TM"/>
</dbReference>
<feature type="transmembrane region" description="Helical" evidence="6">
    <location>
        <begin position="159"/>
        <end position="179"/>
    </location>
</feature>
<feature type="domain" description="ABC-2 type transporter transmembrane" evidence="7">
    <location>
        <begin position="43"/>
        <end position="233"/>
    </location>
</feature>
<evidence type="ECO:0000313" key="8">
    <source>
        <dbReference type="EMBL" id="MEV5506060.1"/>
    </source>
</evidence>
<evidence type="ECO:0000256" key="6">
    <source>
        <dbReference type="SAM" id="Phobius"/>
    </source>
</evidence>
<feature type="transmembrane region" description="Helical" evidence="6">
    <location>
        <begin position="128"/>
        <end position="152"/>
    </location>
</feature>
<dbReference type="Pfam" id="PF12698">
    <property type="entry name" value="ABC2_membrane_3"/>
    <property type="match status" value="1"/>
</dbReference>
<sequence length="243" mass="25357">MDMTLGYLRLEATRLVRNISFLMVSLVTPLVMYVVLANKARGAQDTESLSFLTVTMAAFGAMGAVLNSGSGIAEDRAGGWLRQLRLMPVRPAQVVGVRALTGMLGAVPPVLAVQLAGALGYGVHHSPAQWAATVLVLWLGVAPLALLALGVGHLLRPQLAQAVSVAGYVLLSVVGGLWAPVDKLPHWLQGVSRVTPVNRYAELALDAAHGRAPHAAALLVLAGWLLASAGFALVACRRGSRAA</sequence>
<evidence type="ECO:0000313" key="9">
    <source>
        <dbReference type="Proteomes" id="UP001552594"/>
    </source>
</evidence>
<dbReference type="EMBL" id="JBFAUK010000003">
    <property type="protein sequence ID" value="MEV5506060.1"/>
    <property type="molecule type" value="Genomic_DNA"/>
</dbReference>
<dbReference type="PANTHER" id="PTHR43027:SF2">
    <property type="entry name" value="TRANSPORT PERMEASE PROTEIN"/>
    <property type="match status" value="1"/>
</dbReference>
<proteinExistence type="predicted"/>
<feature type="transmembrane region" description="Helical" evidence="6">
    <location>
        <begin position="215"/>
        <end position="236"/>
    </location>
</feature>
<evidence type="ECO:0000256" key="4">
    <source>
        <dbReference type="ARBA" id="ARBA00023136"/>
    </source>
</evidence>
<keyword evidence="2 6" id="KW-0812">Transmembrane</keyword>